<reference evidence="1 2" key="1">
    <citation type="submission" date="2019-05" db="EMBL/GenBank/DDBJ databases">
        <title>Mikania micrantha, genome provides insights into the molecular mechanism of rapid growth.</title>
        <authorList>
            <person name="Liu B."/>
        </authorList>
    </citation>
    <scope>NUCLEOTIDE SEQUENCE [LARGE SCALE GENOMIC DNA]</scope>
    <source>
        <strain evidence="1">NLD-2019</strain>
        <tissue evidence="1">Leaf</tissue>
    </source>
</reference>
<dbReference type="EMBL" id="SZYD01000014">
    <property type="protein sequence ID" value="KAD4178442.1"/>
    <property type="molecule type" value="Genomic_DNA"/>
</dbReference>
<evidence type="ECO:0000313" key="2">
    <source>
        <dbReference type="Proteomes" id="UP000326396"/>
    </source>
</evidence>
<name>A0A5N6MYH8_9ASTR</name>
<dbReference type="AlphaFoldDB" id="A0A5N6MYH8"/>
<sequence>MPIYTTAISTADDAVVSAWCPRIGDEPFLRSARVSRIRDSLISRTMHVMHIVQKFPHLRLRFALDKGVIWQPGLNDLHYRDDEPMPQGEPHQDVPHQHLERIYRAVRLPARVEATLQGIADATQQLIQQQAQIQQQLHLSQQLAHTTEQLT</sequence>
<protein>
    <submittedName>
        <fullName evidence="1">Uncharacterized protein</fullName>
    </submittedName>
</protein>
<comment type="caution">
    <text evidence="1">The sequence shown here is derived from an EMBL/GenBank/DDBJ whole genome shotgun (WGS) entry which is preliminary data.</text>
</comment>
<keyword evidence="2" id="KW-1185">Reference proteome</keyword>
<proteinExistence type="predicted"/>
<dbReference type="Proteomes" id="UP000326396">
    <property type="component" value="Linkage Group LG4"/>
</dbReference>
<dbReference type="OrthoDB" id="1750287at2759"/>
<gene>
    <name evidence="1" type="ORF">E3N88_27033</name>
</gene>
<evidence type="ECO:0000313" key="1">
    <source>
        <dbReference type="EMBL" id="KAD4178442.1"/>
    </source>
</evidence>
<accession>A0A5N6MYH8</accession>
<organism evidence="1 2">
    <name type="scientific">Mikania micrantha</name>
    <name type="common">bitter vine</name>
    <dbReference type="NCBI Taxonomy" id="192012"/>
    <lineage>
        <taxon>Eukaryota</taxon>
        <taxon>Viridiplantae</taxon>
        <taxon>Streptophyta</taxon>
        <taxon>Embryophyta</taxon>
        <taxon>Tracheophyta</taxon>
        <taxon>Spermatophyta</taxon>
        <taxon>Magnoliopsida</taxon>
        <taxon>eudicotyledons</taxon>
        <taxon>Gunneridae</taxon>
        <taxon>Pentapetalae</taxon>
        <taxon>asterids</taxon>
        <taxon>campanulids</taxon>
        <taxon>Asterales</taxon>
        <taxon>Asteraceae</taxon>
        <taxon>Asteroideae</taxon>
        <taxon>Heliantheae alliance</taxon>
        <taxon>Eupatorieae</taxon>
        <taxon>Mikania</taxon>
    </lineage>
</organism>